<dbReference type="InterPro" id="IPR034457">
    <property type="entry name" value="Organic_radical-activating"/>
</dbReference>
<keyword evidence="11" id="KW-0456">Lyase</keyword>
<dbReference type="AlphaFoldDB" id="A0A4Q7YM32"/>
<keyword evidence="6" id="KW-0560">Oxidoreductase</keyword>
<feature type="domain" description="4Fe-4S ferredoxin-type" evidence="9">
    <location>
        <begin position="94"/>
        <end position="120"/>
    </location>
</feature>
<evidence type="ECO:0000256" key="7">
    <source>
        <dbReference type="ARBA" id="ARBA00023004"/>
    </source>
</evidence>
<evidence type="ECO:0000256" key="4">
    <source>
        <dbReference type="ARBA" id="ARBA00022691"/>
    </source>
</evidence>
<dbReference type="PANTHER" id="PTHR30352:SF4">
    <property type="entry name" value="PYRUVATE FORMATE-LYASE 2-ACTIVATING ENZYME"/>
    <property type="match status" value="1"/>
</dbReference>
<dbReference type="GO" id="GO:0051539">
    <property type="term" value="F:4 iron, 4 sulfur cluster binding"/>
    <property type="evidence" value="ECO:0007669"/>
    <property type="project" value="UniProtKB-KW"/>
</dbReference>
<dbReference type="InterPro" id="IPR007197">
    <property type="entry name" value="rSAM"/>
</dbReference>
<protein>
    <submittedName>
        <fullName evidence="11">Pyruvate formate lyase activating enzyme</fullName>
    </submittedName>
</protein>
<evidence type="ECO:0000256" key="8">
    <source>
        <dbReference type="ARBA" id="ARBA00023014"/>
    </source>
</evidence>
<evidence type="ECO:0000259" key="9">
    <source>
        <dbReference type="PROSITE" id="PS51379"/>
    </source>
</evidence>
<comment type="cofactor">
    <cofactor evidence="1">
        <name>[4Fe-4S] cluster</name>
        <dbReference type="ChEBI" id="CHEBI:49883"/>
    </cofactor>
</comment>
<dbReference type="SFLD" id="SFLDS00029">
    <property type="entry name" value="Radical_SAM"/>
    <property type="match status" value="1"/>
</dbReference>
<comment type="caution">
    <text evidence="11">The sequence shown here is derived from an EMBL/GenBank/DDBJ whole genome shotgun (WGS) entry which is preliminary data.</text>
</comment>
<dbReference type="PROSITE" id="PS51918">
    <property type="entry name" value="RADICAL_SAM"/>
    <property type="match status" value="1"/>
</dbReference>
<feature type="domain" description="Radical SAM core" evidence="10">
    <location>
        <begin position="32"/>
        <end position="334"/>
    </location>
</feature>
<dbReference type="NCBIfam" id="TIGR02494">
    <property type="entry name" value="PFLE_PFLC"/>
    <property type="match status" value="1"/>
</dbReference>
<dbReference type="GO" id="GO:0016829">
    <property type="term" value="F:lyase activity"/>
    <property type="evidence" value="ECO:0007669"/>
    <property type="project" value="UniProtKB-KW"/>
</dbReference>
<dbReference type="SUPFAM" id="SSF54862">
    <property type="entry name" value="4Fe-4S ferredoxins"/>
    <property type="match status" value="1"/>
</dbReference>
<keyword evidence="5" id="KW-0479">Metal-binding</keyword>
<keyword evidence="7" id="KW-0408">Iron</keyword>
<evidence type="ECO:0000259" key="10">
    <source>
        <dbReference type="PROSITE" id="PS51918"/>
    </source>
</evidence>
<feature type="domain" description="4Fe-4S ferredoxin-type" evidence="9">
    <location>
        <begin position="63"/>
        <end position="93"/>
    </location>
</feature>
<keyword evidence="12" id="KW-1185">Reference proteome</keyword>
<dbReference type="EMBL" id="SHKX01000013">
    <property type="protein sequence ID" value="RZU38627.1"/>
    <property type="molecule type" value="Genomic_DNA"/>
</dbReference>
<keyword evidence="4" id="KW-0949">S-adenosyl-L-methionine</keyword>
<keyword evidence="3" id="KW-0004">4Fe-4S</keyword>
<name>A0A4Q7YM32_9GAMM</name>
<evidence type="ECO:0000256" key="3">
    <source>
        <dbReference type="ARBA" id="ARBA00022485"/>
    </source>
</evidence>
<evidence type="ECO:0000313" key="12">
    <source>
        <dbReference type="Proteomes" id="UP000292423"/>
    </source>
</evidence>
<dbReference type="Gene3D" id="3.30.70.20">
    <property type="match status" value="1"/>
</dbReference>
<dbReference type="PROSITE" id="PS01087">
    <property type="entry name" value="RADICAL_ACTIVATING"/>
    <property type="match status" value="1"/>
</dbReference>
<dbReference type="GO" id="GO:0016491">
    <property type="term" value="F:oxidoreductase activity"/>
    <property type="evidence" value="ECO:0007669"/>
    <property type="project" value="UniProtKB-KW"/>
</dbReference>
<dbReference type="InterPro" id="IPR040074">
    <property type="entry name" value="BssD/PflA/YjjW"/>
</dbReference>
<dbReference type="Pfam" id="PF04055">
    <property type="entry name" value="Radical_SAM"/>
    <property type="match status" value="1"/>
</dbReference>
<dbReference type="RefSeq" id="WP_130414355.1">
    <property type="nucleotide sequence ID" value="NZ_SHKX01000013.1"/>
</dbReference>
<evidence type="ECO:0000256" key="2">
    <source>
        <dbReference type="ARBA" id="ARBA00009777"/>
    </source>
</evidence>
<organism evidence="11 12">
    <name type="scientific">Fluviicoccus keumensis</name>
    <dbReference type="NCBI Taxonomy" id="1435465"/>
    <lineage>
        <taxon>Bacteria</taxon>
        <taxon>Pseudomonadati</taxon>
        <taxon>Pseudomonadota</taxon>
        <taxon>Gammaproteobacteria</taxon>
        <taxon>Moraxellales</taxon>
        <taxon>Moraxellaceae</taxon>
        <taxon>Fluviicoccus</taxon>
    </lineage>
</organism>
<dbReference type="InterPro" id="IPR017900">
    <property type="entry name" value="4Fe4S_Fe_S_CS"/>
</dbReference>
<dbReference type="GO" id="GO:0046872">
    <property type="term" value="F:metal ion binding"/>
    <property type="evidence" value="ECO:0007669"/>
    <property type="project" value="UniProtKB-KW"/>
</dbReference>
<keyword evidence="8" id="KW-0411">Iron-sulfur</keyword>
<sequence>MAFEQMTAAAPSRIPVTALTAPTCAVQHFCIHDGPGIRSTVFFKGCPLNCAWCQNPESISPQPQLAFKAHLCVDGCRACVEVCPTGAMTAPGQWSAANCDQCRACVEVCPSQAMVGYGEERTVEDLLAELEPEFGLHRSSGGGVTFSGGEATMHPEMLAAMTARLKDQGLHLTLETSGQFRVKGLTEAMVQPGGEPDARVEAQPLWQALRRLDLVLFDLKLFTRDDHIRFCGATNVHIHDNFYWMTALAAQGRGPKVWPRIPLVPGVTDTPENLRGLAGLIRAAGLDGVTVLPYHPLGNSKREWLGEAEFEQQKMMSEEAVRVARAILEAEGLRTYLAGEEDFMSWHVIRCRSGEAECFPTGGSVLSSNRCSK</sequence>
<dbReference type="Proteomes" id="UP000292423">
    <property type="component" value="Unassembled WGS sequence"/>
</dbReference>
<dbReference type="InterPro" id="IPR013785">
    <property type="entry name" value="Aldolase_TIM"/>
</dbReference>
<dbReference type="Gene3D" id="3.20.20.70">
    <property type="entry name" value="Aldolase class I"/>
    <property type="match status" value="1"/>
</dbReference>
<gene>
    <name evidence="11" type="ORF">EV700_2562</name>
</gene>
<dbReference type="InterPro" id="IPR001989">
    <property type="entry name" value="Radical_activat_CS"/>
</dbReference>
<dbReference type="InterPro" id="IPR058240">
    <property type="entry name" value="rSAM_sf"/>
</dbReference>
<keyword evidence="11" id="KW-0670">Pyruvate</keyword>
<evidence type="ECO:0000256" key="1">
    <source>
        <dbReference type="ARBA" id="ARBA00001966"/>
    </source>
</evidence>
<evidence type="ECO:0000313" key="11">
    <source>
        <dbReference type="EMBL" id="RZU38627.1"/>
    </source>
</evidence>
<dbReference type="InterPro" id="IPR017896">
    <property type="entry name" value="4Fe4S_Fe-S-bd"/>
</dbReference>
<dbReference type="OrthoDB" id="9808559at2"/>
<dbReference type="CDD" id="cd01335">
    <property type="entry name" value="Radical_SAM"/>
    <property type="match status" value="1"/>
</dbReference>
<dbReference type="SFLD" id="SFLDG01118">
    <property type="entry name" value="activating_enzymes__group_2"/>
    <property type="match status" value="1"/>
</dbReference>
<dbReference type="PROSITE" id="PS00198">
    <property type="entry name" value="4FE4S_FER_1"/>
    <property type="match status" value="1"/>
</dbReference>
<accession>A0A4Q7YM32</accession>
<evidence type="ECO:0000256" key="6">
    <source>
        <dbReference type="ARBA" id="ARBA00023002"/>
    </source>
</evidence>
<proteinExistence type="inferred from homology"/>
<evidence type="ECO:0000256" key="5">
    <source>
        <dbReference type="ARBA" id="ARBA00022723"/>
    </source>
</evidence>
<dbReference type="PANTHER" id="PTHR30352">
    <property type="entry name" value="PYRUVATE FORMATE-LYASE-ACTIVATING ENZYME"/>
    <property type="match status" value="1"/>
</dbReference>
<dbReference type="SUPFAM" id="SSF102114">
    <property type="entry name" value="Radical SAM enzymes"/>
    <property type="match status" value="1"/>
</dbReference>
<dbReference type="PROSITE" id="PS51379">
    <property type="entry name" value="4FE4S_FER_2"/>
    <property type="match status" value="2"/>
</dbReference>
<reference evidence="11 12" key="1">
    <citation type="submission" date="2019-02" db="EMBL/GenBank/DDBJ databases">
        <title>Genomic Encyclopedia of Type Strains, Phase IV (KMG-IV): sequencing the most valuable type-strain genomes for metagenomic binning, comparative biology and taxonomic classification.</title>
        <authorList>
            <person name="Goeker M."/>
        </authorList>
    </citation>
    <scope>NUCLEOTIDE SEQUENCE [LARGE SCALE GENOMIC DNA]</scope>
    <source>
        <strain evidence="11 12">DSM 105135</strain>
    </source>
</reference>
<comment type="similarity">
    <text evidence="2">Belongs to the organic radical-activating enzymes family.</text>
</comment>
<dbReference type="SFLD" id="SFLDG01066">
    <property type="entry name" value="organic_radical-activating_enz"/>
    <property type="match status" value="1"/>
</dbReference>